<feature type="chain" id="PRO_5013249091" evidence="15">
    <location>
        <begin position="18"/>
        <end position="2063"/>
    </location>
</feature>
<evidence type="ECO:0000259" key="16">
    <source>
        <dbReference type="PROSITE" id="PS50011"/>
    </source>
</evidence>
<evidence type="ECO:0000259" key="18">
    <source>
        <dbReference type="PROSITE" id="PS50600"/>
    </source>
</evidence>
<dbReference type="PROSITE" id="PS00107">
    <property type="entry name" value="PROTEIN_KINASE_ATP"/>
    <property type="match status" value="1"/>
</dbReference>
<keyword evidence="9" id="KW-0378">Hydrolase</keyword>
<dbReference type="FunFam" id="1.10.510.10:FF:000571">
    <property type="entry name" value="Maternal embryonic leucine zipper kinase"/>
    <property type="match status" value="1"/>
</dbReference>
<dbReference type="PROSITE" id="PS50222">
    <property type="entry name" value="EF_HAND_2"/>
    <property type="match status" value="4"/>
</dbReference>
<dbReference type="Gene3D" id="1.10.238.10">
    <property type="entry name" value="EF-hand"/>
    <property type="match status" value="2"/>
</dbReference>
<evidence type="ECO:0000256" key="14">
    <source>
        <dbReference type="SAM" id="MobiDB-lite"/>
    </source>
</evidence>
<dbReference type="Gene3D" id="3.30.310.130">
    <property type="entry name" value="Ubiquitin-related"/>
    <property type="match status" value="1"/>
</dbReference>
<feature type="region of interest" description="Disordered" evidence="14">
    <location>
        <begin position="1230"/>
        <end position="1257"/>
    </location>
</feature>
<keyword evidence="5" id="KW-0645">Protease</keyword>
<comment type="cofactor">
    <cofactor evidence="1">
        <name>Mg(2+)</name>
        <dbReference type="ChEBI" id="CHEBI:18420"/>
    </cofactor>
</comment>
<feature type="domain" description="Protein kinase" evidence="16">
    <location>
        <begin position="1537"/>
        <end position="1791"/>
    </location>
</feature>
<dbReference type="PROSITE" id="PS50011">
    <property type="entry name" value="PROTEIN_KINASE_DOM"/>
    <property type="match status" value="1"/>
</dbReference>
<feature type="signal peptide" evidence="15">
    <location>
        <begin position="1"/>
        <end position="17"/>
    </location>
</feature>
<dbReference type="EMBL" id="LSRX01000782">
    <property type="protein sequence ID" value="OLP89016.1"/>
    <property type="molecule type" value="Genomic_DNA"/>
</dbReference>
<dbReference type="InterPro" id="IPR002048">
    <property type="entry name" value="EF_hand_dom"/>
</dbReference>
<name>A0A1Q9D1I4_SYMMI</name>
<evidence type="ECO:0000313" key="19">
    <source>
        <dbReference type="EMBL" id="OLP89016.1"/>
    </source>
</evidence>
<evidence type="ECO:0000256" key="11">
    <source>
        <dbReference type="ARBA" id="ARBA00022840"/>
    </source>
</evidence>
<dbReference type="Pfam" id="PF08385">
    <property type="entry name" value="DHC_N1"/>
    <property type="match status" value="2"/>
</dbReference>
<dbReference type="CDD" id="cd05117">
    <property type="entry name" value="STKc_CAMK"/>
    <property type="match status" value="1"/>
</dbReference>
<dbReference type="InterPro" id="IPR038765">
    <property type="entry name" value="Papain-like_cys_pep_sf"/>
</dbReference>
<dbReference type="SUPFAM" id="SSF56112">
    <property type="entry name" value="Protein kinase-like (PK-like)"/>
    <property type="match status" value="1"/>
</dbReference>
<accession>A0A1Q9D1I4</accession>
<feature type="compositionally biased region" description="Pro residues" evidence="14">
    <location>
        <begin position="1242"/>
        <end position="1254"/>
    </location>
</feature>
<dbReference type="GO" id="GO:0005524">
    <property type="term" value="F:ATP binding"/>
    <property type="evidence" value="ECO:0007669"/>
    <property type="project" value="UniProtKB-UniRule"/>
</dbReference>
<evidence type="ECO:0000256" key="8">
    <source>
        <dbReference type="ARBA" id="ARBA00022777"/>
    </source>
</evidence>
<reference evidence="19 20" key="1">
    <citation type="submission" date="2016-02" db="EMBL/GenBank/DDBJ databases">
        <title>Genome analysis of coral dinoflagellate symbionts highlights evolutionary adaptations to a symbiotic lifestyle.</title>
        <authorList>
            <person name="Aranda M."/>
            <person name="Li Y."/>
            <person name="Liew Y.J."/>
            <person name="Baumgarten S."/>
            <person name="Simakov O."/>
            <person name="Wilson M."/>
            <person name="Piel J."/>
            <person name="Ashoor H."/>
            <person name="Bougouffa S."/>
            <person name="Bajic V.B."/>
            <person name="Ryu T."/>
            <person name="Ravasi T."/>
            <person name="Bayer T."/>
            <person name="Micklem G."/>
            <person name="Kim H."/>
            <person name="Bhak J."/>
            <person name="Lajeunesse T.C."/>
            <person name="Voolstra C.R."/>
        </authorList>
    </citation>
    <scope>NUCLEOTIDE SEQUENCE [LARGE SCALE GENOMIC DNA]</scope>
    <source>
        <strain evidence="19 20">CCMP2467</strain>
    </source>
</reference>
<dbReference type="GO" id="GO:0006508">
    <property type="term" value="P:proteolysis"/>
    <property type="evidence" value="ECO:0007669"/>
    <property type="project" value="UniProtKB-KW"/>
</dbReference>
<keyword evidence="6" id="KW-0808">Transferase</keyword>
<dbReference type="FunFam" id="1.10.238.10:FF:000001">
    <property type="entry name" value="Calmodulin 1"/>
    <property type="match status" value="1"/>
</dbReference>
<evidence type="ECO:0000256" key="5">
    <source>
        <dbReference type="ARBA" id="ARBA00022670"/>
    </source>
</evidence>
<dbReference type="GO" id="GO:0004674">
    <property type="term" value="F:protein serine/threonine kinase activity"/>
    <property type="evidence" value="ECO:0007669"/>
    <property type="project" value="UniProtKB-KW"/>
</dbReference>
<dbReference type="InterPro" id="IPR003653">
    <property type="entry name" value="Peptidase_C48_C"/>
</dbReference>
<evidence type="ECO:0000256" key="2">
    <source>
        <dbReference type="ARBA" id="ARBA00005234"/>
    </source>
</evidence>
<dbReference type="InterPro" id="IPR000719">
    <property type="entry name" value="Prot_kinase_dom"/>
</dbReference>
<dbReference type="Pfam" id="PF02902">
    <property type="entry name" value="Peptidase_C48"/>
    <property type="match status" value="1"/>
</dbReference>
<keyword evidence="4" id="KW-0723">Serine/threonine-protein kinase</keyword>
<keyword evidence="7 13" id="KW-0547">Nucleotide-binding</keyword>
<evidence type="ECO:0000256" key="7">
    <source>
        <dbReference type="ARBA" id="ARBA00022741"/>
    </source>
</evidence>
<comment type="similarity">
    <text evidence="2">Belongs to the peptidase C48 family.</text>
</comment>
<dbReference type="PROSITE" id="PS50600">
    <property type="entry name" value="ULP_PROTEASE"/>
    <property type="match status" value="1"/>
</dbReference>
<evidence type="ECO:0000256" key="9">
    <source>
        <dbReference type="ARBA" id="ARBA00022801"/>
    </source>
</evidence>
<feature type="domain" description="EF-hand" evidence="17">
    <location>
        <begin position="1869"/>
        <end position="1903"/>
    </location>
</feature>
<dbReference type="SUPFAM" id="SSF47473">
    <property type="entry name" value="EF-hand"/>
    <property type="match status" value="1"/>
</dbReference>
<dbReference type="InterPro" id="IPR013594">
    <property type="entry name" value="Dynein_heavy_tail"/>
</dbReference>
<feature type="domain" description="EF-hand" evidence="17">
    <location>
        <begin position="1904"/>
        <end position="1939"/>
    </location>
</feature>
<keyword evidence="15" id="KW-0732">Signal</keyword>
<dbReference type="InterPro" id="IPR008271">
    <property type="entry name" value="Ser/Thr_kinase_AS"/>
</dbReference>
<organism evidence="19 20">
    <name type="scientific">Symbiodinium microadriaticum</name>
    <name type="common">Dinoflagellate</name>
    <name type="synonym">Zooxanthella microadriatica</name>
    <dbReference type="NCBI Taxonomy" id="2951"/>
    <lineage>
        <taxon>Eukaryota</taxon>
        <taxon>Sar</taxon>
        <taxon>Alveolata</taxon>
        <taxon>Dinophyceae</taxon>
        <taxon>Suessiales</taxon>
        <taxon>Symbiodiniaceae</taxon>
        <taxon>Symbiodinium</taxon>
    </lineage>
</organism>
<protein>
    <submittedName>
        <fullName evidence="19">Calcium-dependent protein kinase 2</fullName>
    </submittedName>
</protein>
<evidence type="ECO:0000256" key="6">
    <source>
        <dbReference type="ARBA" id="ARBA00022679"/>
    </source>
</evidence>
<evidence type="ECO:0000256" key="1">
    <source>
        <dbReference type="ARBA" id="ARBA00001946"/>
    </source>
</evidence>
<evidence type="ECO:0000256" key="15">
    <source>
        <dbReference type="SAM" id="SignalP"/>
    </source>
</evidence>
<dbReference type="InterPro" id="IPR050205">
    <property type="entry name" value="CDPK_Ser/Thr_kinases"/>
</dbReference>
<dbReference type="PROSITE" id="PS00018">
    <property type="entry name" value="EF_HAND_1"/>
    <property type="match status" value="1"/>
</dbReference>
<dbReference type="Pfam" id="PF00069">
    <property type="entry name" value="Pkinase"/>
    <property type="match status" value="1"/>
</dbReference>
<evidence type="ECO:0000313" key="20">
    <source>
        <dbReference type="Proteomes" id="UP000186817"/>
    </source>
</evidence>
<dbReference type="InterPro" id="IPR011990">
    <property type="entry name" value="TPR-like_helical_dom_sf"/>
</dbReference>
<dbReference type="Proteomes" id="UP000186817">
    <property type="component" value="Unassembled WGS sequence"/>
</dbReference>
<keyword evidence="11 13" id="KW-0067">ATP-binding</keyword>
<dbReference type="Gene3D" id="1.10.510.10">
    <property type="entry name" value="Transferase(Phosphotransferase) domain 1"/>
    <property type="match status" value="1"/>
</dbReference>
<dbReference type="InterPro" id="IPR011009">
    <property type="entry name" value="Kinase-like_dom_sf"/>
</dbReference>
<dbReference type="SMART" id="SM00054">
    <property type="entry name" value="EFh"/>
    <property type="match status" value="4"/>
</dbReference>
<evidence type="ECO:0000259" key="17">
    <source>
        <dbReference type="PROSITE" id="PS50222"/>
    </source>
</evidence>
<comment type="caution">
    <text evidence="19">The sequence shown here is derived from an EMBL/GenBank/DDBJ whole genome shotgun (WGS) entry which is preliminary data.</text>
</comment>
<comment type="similarity">
    <text evidence="12">Belongs to the protein kinase superfamily. Ser/Thr protein kinase family. CDPK subfamily.</text>
</comment>
<dbReference type="Gene3D" id="3.30.200.20">
    <property type="entry name" value="Phosphorylase Kinase, domain 1"/>
    <property type="match status" value="1"/>
</dbReference>
<gene>
    <name evidence="19" type="primary">CPK2</name>
    <name evidence="19" type="ORF">AK812_SmicGene29568</name>
</gene>
<dbReference type="InterPro" id="IPR017441">
    <property type="entry name" value="Protein_kinase_ATP_BS"/>
</dbReference>
<feature type="binding site" evidence="13">
    <location>
        <position position="1566"/>
    </location>
    <ligand>
        <name>ATP</name>
        <dbReference type="ChEBI" id="CHEBI:30616"/>
    </ligand>
</feature>
<dbReference type="PROSITE" id="PS00108">
    <property type="entry name" value="PROTEIN_KINASE_ST"/>
    <property type="match status" value="1"/>
</dbReference>
<dbReference type="PANTHER" id="PTHR24349">
    <property type="entry name" value="SERINE/THREONINE-PROTEIN KINASE"/>
    <property type="match status" value="1"/>
</dbReference>
<dbReference type="SUPFAM" id="SSF48452">
    <property type="entry name" value="TPR-like"/>
    <property type="match status" value="1"/>
</dbReference>
<evidence type="ECO:0000256" key="12">
    <source>
        <dbReference type="ARBA" id="ARBA00024334"/>
    </source>
</evidence>
<dbReference type="SUPFAM" id="SSF54001">
    <property type="entry name" value="Cysteine proteinases"/>
    <property type="match status" value="1"/>
</dbReference>
<comment type="subunit">
    <text evidence="3">Monomer.</text>
</comment>
<feature type="domain" description="EF-hand" evidence="17">
    <location>
        <begin position="1941"/>
        <end position="1972"/>
    </location>
</feature>
<evidence type="ECO:0000256" key="3">
    <source>
        <dbReference type="ARBA" id="ARBA00011245"/>
    </source>
</evidence>
<keyword evidence="8 19" id="KW-0418">Kinase</keyword>
<dbReference type="InterPro" id="IPR011992">
    <property type="entry name" value="EF-hand-dom_pair"/>
</dbReference>
<dbReference type="GO" id="GO:0005509">
    <property type="term" value="F:calcium ion binding"/>
    <property type="evidence" value="ECO:0007669"/>
    <property type="project" value="InterPro"/>
</dbReference>
<keyword evidence="10" id="KW-0106">Calcium</keyword>
<keyword evidence="20" id="KW-1185">Reference proteome</keyword>
<dbReference type="GO" id="GO:0008234">
    <property type="term" value="F:cysteine-type peptidase activity"/>
    <property type="evidence" value="ECO:0007669"/>
    <property type="project" value="InterPro"/>
</dbReference>
<feature type="domain" description="EF-hand" evidence="17">
    <location>
        <begin position="1833"/>
        <end position="1868"/>
    </location>
</feature>
<evidence type="ECO:0000256" key="4">
    <source>
        <dbReference type="ARBA" id="ARBA00022527"/>
    </source>
</evidence>
<evidence type="ECO:0000256" key="10">
    <source>
        <dbReference type="ARBA" id="ARBA00022837"/>
    </source>
</evidence>
<dbReference type="SMART" id="SM00220">
    <property type="entry name" value="S_TKc"/>
    <property type="match status" value="1"/>
</dbReference>
<dbReference type="Gene3D" id="1.10.418.20">
    <property type="match status" value="1"/>
</dbReference>
<feature type="domain" description="Ubiquitin-like protease family profile" evidence="18">
    <location>
        <begin position="947"/>
        <end position="1160"/>
    </location>
</feature>
<sequence>MAVVAALLCGIVITVNCGTLEPDTGWPPMENQIELFDDLGNLSFLVDASSLAQRYFDQGFRFIAAFDFRRAVISFRAAQAVDPGCIMCIWGESFALGPNLNSFDEPRLLQSLPLAYQKAQQAQRMSALKSYDPAKQTTNRVEIGLVRALLTRYKAAPKDYVAQERELTHAFADEMGHLLADLGGPKSHPNIAALAADAWMNTQPWNYWESSGRARQEAEQAMHILQQALSSNPLHAFCVHLYVHVTEASGNQSLLHLAKPFAELLPNLMPGAPHLVHMSFHTLMHTGDFYVADVDNGRASSLPRQIYPMHNLDTLSWVCRIQGRSACSLDAAKSLEHLALPLVGTGVFETGFPPARFASVWPLTLLAFGRLTAITTAQLPEQCKSDPVLGGMWHFAKGAAFSKQGHASRAREELEQLQQERLRVQARMAIPSGMAWKNFNGSKDWAVYPADAVLRLASLELKAHVARAEQAEHDELSAWKEAVMAEAELPYDEPPAWYLPVANRFGEALARLGHAEEAKTIWQKSLSLLPHNGWALFGLVQLCLNSTSSASHCAQLESKFNRSWHHADVVLSDPADVCLKTDLESKFAVIFHNYGQELESLKDFYEKHRVSPQIVRNMPPVAGNIMWSRQLLHRIMEPMQKFHHNPLVVAGGKEAKRVIKIYNKMAKTLVEFEIVWHQAWVSSIETTKAGLNATLLTKLPEDQKSYYVNFDPEILQLIRETKCLDRMGHVEIPESACMLLLQEENFRNHIGATELHALGMANEPNGEPVIAIDSDEEGEHAKFADVEAAATALAAEPPRESIVCGLTLPPSRGLLTPQPVGEAQLWLQDQSLRARCLYEEEEPGEEDEQDELIIPLAGVSDVEVKGDGQFVILSLSPPLAPTGFAVDFMAEGHRISTVTLSPYAEELRPVLATLMSWLRHLTLYGPRSLGLMPRPAVEPFALRYQGTVLEERDLDLLEDEQWLNDTIMDFFMRLAIDVAAPAKLQEELYVAKTQFFTRLTACGASSGEKGWENVKTWTRSVSGGVAAQRVLIYPVNEGNLHWCVFFVCHPHRAIELADSSDEHPDAPRIVCLDSAWEPVPKDEQIKLLKGYLRRELFNNPLGGAGFKLPANGNFVGQAAVKAWKAAVTGLEKMRALDADVPKQQNVYDCGLYVLEFLLYLLRAPDQFAMLGLESHQEWFDQSIISHRRGEMKRIVQRLLNEGRKSGQADVAMLLRDKALHHYVRQALTSEPAPATCEDGAPWQPPRGGPEPNRPPALQVPAVQSAHTARGDWAQFAWQTPARRGAGVSTWDDWSQAENEFYRSKRARLDAVGVGNRHLSSPGQEGTGQAARRDLEMKSQRNEKHMHFAEIAWLCLPLTRIVLVTRATWGRSGALLNWPTGWPRIHVVLKPRHDGELEAFEHRQFKTFYNELNHLLREYRRVTGLVKPITANLLKPHLDHLEFQLRPGMVTLTWTSMNIDGYLKSVWDSLDQLEQLIAGVNDIMESRIIDKRKKEAQREDDTSEGLSLVTSRAAERSGRLNITGRYHRPPKTFEDDYGSLDKVLGTGYNGEVKLAKCIHTGEKFAVKAFKLRGVSKDKRKELESEAEIFLAMDHPHVASLVDVYESDEQLFLVMECMQGGELFDRVVERKRFSEKDAANAVYQMLLAVNYIHSHDIVHRDIKLENFLYEAKDSDHLKLIDFGFSKIWQPNTTMAVSCGTLAYVAPEVLDKSYTSQCDLWSLGVVSFVLLFGYMPFSGAEAKQIRDIKDGHFSKKQAIWNKVSAEAKDFVQKLLVVDPEFRLTAAKALNHRWLQTREQRDSLIDQAMIEDLCNFAKVSVFRRACLGVMAWSLSVEERSKVRDAFLAIDKDRSGTITINEFKMAVEQNIKMDDATLENAFKALDANHKDEVNYREFLAAMVSSRIALHDDLLKVAFRRFDTDNSGFITVDNLKEVLGETFEGNEVQTLLDEADLKHDGRISYEEWIEYLRGGYGDVKQHHADAAARVIDSHIDKEENGVRKRSKPLAIRTSVGQSPILNGQPVSRNGLVEEDINVSSHVEVPCTQEELDQVRVEHHVCCSDGCRIQ</sequence>
<dbReference type="CDD" id="cd00051">
    <property type="entry name" value="EFh"/>
    <property type="match status" value="1"/>
</dbReference>
<proteinExistence type="inferred from homology"/>
<dbReference type="OrthoDB" id="286107at2759"/>
<evidence type="ECO:0000256" key="13">
    <source>
        <dbReference type="PROSITE-ProRule" id="PRU10141"/>
    </source>
</evidence>
<dbReference type="InterPro" id="IPR018247">
    <property type="entry name" value="EF_Hand_1_Ca_BS"/>
</dbReference>
<dbReference type="Pfam" id="PF13499">
    <property type="entry name" value="EF-hand_7"/>
    <property type="match status" value="2"/>
</dbReference>